<feature type="domain" description="YgjP-like metallopeptidase" evidence="1">
    <location>
        <begin position="23"/>
        <end position="235"/>
    </location>
</feature>
<organism evidence="2 3">
    <name type="scientific">Mariniplasma anaerobium</name>
    <dbReference type="NCBI Taxonomy" id="2735436"/>
    <lineage>
        <taxon>Bacteria</taxon>
        <taxon>Bacillati</taxon>
        <taxon>Mycoplasmatota</taxon>
        <taxon>Mollicutes</taxon>
        <taxon>Acholeplasmatales</taxon>
        <taxon>Acholeplasmataceae</taxon>
        <taxon>Mariniplasma</taxon>
    </lineage>
</organism>
<gene>
    <name evidence="2" type="ORF">MPAN_000720</name>
</gene>
<evidence type="ECO:0000259" key="1">
    <source>
        <dbReference type="Pfam" id="PF01863"/>
    </source>
</evidence>
<sequence length="241" mass="28939">MEKHKVIYSKRDIWFNLEYKNIKNINLRVKPDQSVHVSVPLSTPKDRVETFVLSKAPWIFQKIKGFDLTRPMQSGKKDYVSGETFKYLGRQYRLKIEETIKKEYVTMKPGYITIHVKKKDNKKRKQKLLNEWFRNRAHFIFQEVMNEVYPLVENIVKPKPLLEIKVMTKRWGSCLKSKNTVLLNYELIKAPKHCISYVTVHELTHFVHRNHDSKFYNLLTVLMPDWKERKAILDEKIIMFI</sequence>
<dbReference type="CDD" id="cd07344">
    <property type="entry name" value="M48_yhfN_like"/>
    <property type="match status" value="1"/>
</dbReference>
<dbReference type="GO" id="GO:0016787">
    <property type="term" value="F:hydrolase activity"/>
    <property type="evidence" value="ECO:0007669"/>
    <property type="project" value="UniProtKB-KW"/>
</dbReference>
<dbReference type="EMBL" id="AP024412">
    <property type="protein sequence ID" value="BCR35179.1"/>
    <property type="molecule type" value="Genomic_DNA"/>
</dbReference>
<keyword evidence="2" id="KW-0378">Hydrolase</keyword>
<dbReference type="KEGG" id="manr:MPAN_000720"/>
<dbReference type="InterPro" id="IPR002725">
    <property type="entry name" value="YgjP-like_metallopeptidase"/>
</dbReference>
<dbReference type="InterPro" id="IPR053136">
    <property type="entry name" value="UTP_pyrophosphatase-like"/>
</dbReference>
<dbReference type="PANTHER" id="PTHR30399">
    <property type="entry name" value="UNCHARACTERIZED PROTEIN YGJP"/>
    <property type="match status" value="1"/>
</dbReference>
<dbReference type="RefSeq" id="WP_176239053.1">
    <property type="nucleotide sequence ID" value="NZ_AP024412.1"/>
</dbReference>
<evidence type="ECO:0000313" key="2">
    <source>
        <dbReference type="EMBL" id="BCR35179.1"/>
    </source>
</evidence>
<dbReference type="Proteomes" id="UP000620133">
    <property type="component" value="Chromosome"/>
</dbReference>
<reference evidence="2" key="1">
    <citation type="submission" date="2021-01" db="EMBL/GenBank/DDBJ databases">
        <title>Draft genome sequence of Acholeplasmataceae bacterium strain Mahy22.</title>
        <authorList>
            <person name="Watanabe M."/>
            <person name="Kojima H."/>
            <person name="Fukui M."/>
        </authorList>
    </citation>
    <scope>NUCLEOTIDE SEQUENCE</scope>
    <source>
        <strain evidence="2">Mahy22</strain>
    </source>
</reference>
<dbReference type="AlphaFoldDB" id="A0A7U9XVI4"/>
<dbReference type="PANTHER" id="PTHR30399:SF1">
    <property type="entry name" value="UTP PYROPHOSPHATASE"/>
    <property type="match status" value="1"/>
</dbReference>
<protein>
    <submittedName>
        <fullName evidence="2">Hydrolase</fullName>
    </submittedName>
</protein>
<dbReference type="Pfam" id="PF01863">
    <property type="entry name" value="YgjP-like"/>
    <property type="match status" value="1"/>
</dbReference>
<proteinExistence type="predicted"/>
<name>A0A7U9XVI4_9MOLU</name>
<evidence type="ECO:0000313" key="3">
    <source>
        <dbReference type="Proteomes" id="UP000620133"/>
    </source>
</evidence>
<dbReference type="Gene3D" id="3.30.2010.10">
    <property type="entry name" value="Metalloproteases ('zincins'), catalytic domain"/>
    <property type="match status" value="1"/>
</dbReference>
<keyword evidence="3" id="KW-1185">Reference proteome</keyword>
<accession>A0A7U9XVI4</accession>